<protein>
    <submittedName>
        <fullName evidence="3">Toxoplasma gondii family A protein</fullName>
    </submittedName>
</protein>
<keyword evidence="2" id="KW-0732">Signal</keyword>
<feature type="compositionally biased region" description="Basic and acidic residues" evidence="1">
    <location>
        <begin position="299"/>
        <end position="310"/>
    </location>
</feature>
<evidence type="ECO:0000256" key="1">
    <source>
        <dbReference type="SAM" id="MobiDB-lite"/>
    </source>
</evidence>
<gene>
    <name evidence="3" type="ORF">BESB_049210</name>
</gene>
<feature type="compositionally biased region" description="Low complexity" evidence="1">
    <location>
        <begin position="345"/>
        <end position="360"/>
    </location>
</feature>
<feature type="compositionally biased region" description="Basic and acidic residues" evidence="1">
    <location>
        <begin position="197"/>
        <end position="209"/>
    </location>
</feature>
<organism evidence="3 4">
    <name type="scientific">Besnoitia besnoiti</name>
    <name type="common">Apicomplexan protozoan</name>
    <dbReference type="NCBI Taxonomy" id="94643"/>
    <lineage>
        <taxon>Eukaryota</taxon>
        <taxon>Sar</taxon>
        <taxon>Alveolata</taxon>
        <taxon>Apicomplexa</taxon>
        <taxon>Conoidasida</taxon>
        <taxon>Coccidia</taxon>
        <taxon>Eucoccidiorida</taxon>
        <taxon>Eimeriorina</taxon>
        <taxon>Sarcocystidae</taxon>
        <taxon>Besnoitia</taxon>
    </lineage>
</organism>
<dbReference type="RefSeq" id="XP_029220738.1">
    <property type="nucleotide sequence ID" value="XM_029363372.1"/>
</dbReference>
<dbReference type="EMBL" id="NWUJ01000003">
    <property type="protein sequence ID" value="PFH36729.1"/>
    <property type="molecule type" value="Genomic_DNA"/>
</dbReference>
<accession>A0A2A9MFN1</accession>
<comment type="caution">
    <text evidence="3">The sequence shown here is derived from an EMBL/GenBank/DDBJ whole genome shotgun (WGS) entry which is preliminary data.</text>
</comment>
<feature type="signal peptide" evidence="2">
    <location>
        <begin position="1"/>
        <end position="23"/>
    </location>
</feature>
<dbReference type="STRING" id="94643.A0A2A9MFN1"/>
<feature type="region of interest" description="Disordered" evidence="1">
    <location>
        <begin position="171"/>
        <end position="389"/>
    </location>
</feature>
<dbReference type="KEGG" id="bbes:BESB_049210"/>
<feature type="compositionally biased region" description="Basic and acidic residues" evidence="1">
    <location>
        <begin position="376"/>
        <end position="388"/>
    </location>
</feature>
<name>A0A2A9MFN1_BESBE</name>
<feature type="chain" id="PRO_5013264728" evidence="2">
    <location>
        <begin position="24"/>
        <end position="438"/>
    </location>
</feature>
<reference evidence="3 4" key="1">
    <citation type="submission" date="2017-09" db="EMBL/GenBank/DDBJ databases">
        <title>Genome sequencing of Besnoitia besnoiti strain Bb-Ger1.</title>
        <authorList>
            <person name="Schares G."/>
            <person name="Venepally P."/>
            <person name="Lorenzi H.A."/>
        </authorList>
    </citation>
    <scope>NUCLEOTIDE SEQUENCE [LARGE SCALE GENOMIC DNA]</scope>
    <source>
        <strain evidence="3 4">Bb-Ger1</strain>
    </source>
</reference>
<evidence type="ECO:0000313" key="4">
    <source>
        <dbReference type="Proteomes" id="UP000224006"/>
    </source>
</evidence>
<proteinExistence type="predicted"/>
<keyword evidence="4" id="KW-1185">Reference proteome</keyword>
<dbReference type="GeneID" id="40309851"/>
<dbReference type="Proteomes" id="UP000224006">
    <property type="component" value="Chromosome III"/>
</dbReference>
<dbReference type="AlphaFoldDB" id="A0A2A9MFN1"/>
<evidence type="ECO:0000313" key="3">
    <source>
        <dbReference type="EMBL" id="PFH36729.1"/>
    </source>
</evidence>
<sequence length="438" mass="45429">MAPVLLRALSSSLLVGAVLNCHATDAGGGLSVDPETIITIPEKGLEADDQKIVWLGPSQALRIVDSSNAAIFLPQHSTENPSPTPSSEQMNAVAYPFENGACDFKTVVEYKKLFPAYEEPLWVRNPASAQMAAGEGSPAPAANYTFTNPPADALNGATSFCVRFVFKPPKHHEAGRPAGTGPASDESTAGHGNRSVRKGEGDKDVDTGPRHPGSASQQNQSRAVLPGKARRAVSHGEGVGASVESGIGSSGVPKPLPEPAEKEEDPGKADGEHNTVAQTAPAPPAPPSLIPSVVGNAEESLRRDQGEKNQAESLDPAGVPDGKLPGPPSPTLSNPVSGKQDSEHANGLAAAHGSGGLASNDPVGSRAEQDAQDEEERAKKVEAPDTRKRAARLRRLSEATTANEKYLTIIVHSSAWSVAGRLAAASIFATAAWLLTTL</sequence>
<evidence type="ECO:0000256" key="2">
    <source>
        <dbReference type="SAM" id="SignalP"/>
    </source>
</evidence>
<dbReference type="VEuPathDB" id="ToxoDB:BESB_049210"/>